<sequence length="171" mass="19586">MTVVQYADLYDTVISADVSGFLEYWQPTEPFETPTVPGMWSFKSSTDLYEFKKSRSTPTSLTISPDQSHFVTFSISDRHIRVFNLLSGKMIKKIDESLQAIQEMQQAGTAVYRVDDMEFGRRLAIEREIEEDEVACKSMNAIWDESGNFILYPTLLGIKGNLHLRQCLLEI</sequence>
<comment type="caution">
    <text evidence="1">The sequence shown here is derived from an EMBL/GenBank/DDBJ whole genome shotgun (WGS) entry which is preliminary data.</text>
</comment>
<gene>
    <name evidence="1" type="ORF">ACOLOM_LOCUS5413</name>
</gene>
<protein>
    <submittedName>
        <fullName evidence="1">7921_t:CDS:1</fullName>
    </submittedName>
</protein>
<name>A0ACA9M5X0_9GLOM</name>
<evidence type="ECO:0000313" key="1">
    <source>
        <dbReference type="EMBL" id="CAG8565991.1"/>
    </source>
</evidence>
<dbReference type="Proteomes" id="UP000789525">
    <property type="component" value="Unassembled WGS sequence"/>
</dbReference>
<accession>A0ACA9M5X0</accession>
<dbReference type="EMBL" id="CAJVPT010009969">
    <property type="protein sequence ID" value="CAG8565991.1"/>
    <property type="molecule type" value="Genomic_DNA"/>
</dbReference>
<evidence type="ECO:0000313" key="2">
    <source>
        <dbReference type="Proteomes" id="UP000789525"/>
    </source>
</evidence>
<reference evidence="1" key="1">
    <citation type="submission" date="2021-06" db="EMBL/GenBank/DDBJ databases">
        <authorList>
            <person name="Kallberg Y."/>
            <person name="Tangrot J."/>
            <person name="Rosling A."/>
        </authorList>
    </citation>
    <scope>NUCLEOTIDE SEQUENCE</scope>
    <source>
        <strain evidence="1">CL356</strain>
    </source>
</reference>
<organism evidence="1 2">
    <name type="scientific">Acaulospora colombiana</name>
    <dbReference type="NCBI Taxonomy" id="27376"/>
    <lineage>
        <taxon>Eukaryota</taxon>
        <taxon>Fungi</taxon>
        <taxon>Fungi incertae sedis</taxon>
        <taxon>Mucoromycota</taxon>
        <taxon>Glomeromycotina</taxon>
        <taxon>Glomeromycetes</taxon>
        <taxon>Diversisporales</taxon>
        <taxon>Acaulosporaceae</taxon>
        <taxon>Acaulospora</taxon>
    </lineage>
</organism>
<keyword evidence="2" id="KW-1185">Reference proteome</keyword>
<proteinExistence type="predicted"/>